<reference evidence="6 7" key="1">
    <citation type="submission" date="2023-11" db="EMBL/GenBank/DDBJ databases">
        <title>An acidophilic fungus is an integral part of prey digestion in a carnivorous sundew plant.</title>
        <authorList>
            <person name="Tsai I.J."/>
        </authorList>
    </citation>
    <scope>NUCLEOTIDE SEQUENCE [LARGE SCALE GENOMIC DNA]</scope>
    <source>
        <strain evidence="6">169a</strain>
    </source>
</reference>
<dbReference type="GO" id="GO:0005874">
    <property type="term" value="C:microtubule"/>
    <property type="evidence" value="ECO:0007669"/>
    <property type="project" value="TreeGrafter"/>
</dbReference>
<accession>A0AAQ3M200</accession>
<keyword evidence="6" id="KW-0378">Hydrolase</keyword>
<feature type="compositionally biased region" description="Polar residues" evidence="3">
    <location>
        <begin position="559"/>
        <end position="572"/>
    </location>
</feature>
<evidence type="ECO:0000259" key="5">
    <source>
        <dbReference type="PROSITE" id="PS51718"/>
    </source>
</evidence>
<dbReference type="EMBL" id="CP138581">
    <property type="protein sequence ID" value="WPG98390.1"/>
    <property type="molecule type" value="Genomic_DNA"/>
</dbReference>
<dbReference type="InterPro" id="IPR000375">
    <property type="entry name" value="Dynamin_stalk"/>
</dbReference>
<evidence type="ECO:0000259" key="4">
    <source>
        <dbReference type="PROSITE" id="PS51388"/>
    </source>
</evidence>
<dbReference type="InterPro" id="IPR045063">
    <property type="entry name" value="Dynamin_N"/>
</dbReference>
<dbReference type="Gene3D" id="1.20.120.1240">
    <property type="entry name" value="Dynamin, middle domain"/>
    <property type="match status" value="1"/>
</dbReference>
<feature type="region of interest" description="Disordered" evidence="3">
    <location>
        <begin position="1"/>
        <end position="35"/>
    </location>
</feature>
<feature type="compositionally biased region" description="Basic and acidic residues" evidence="3">
    <location>
        <begin position="7"/>
        <end position="17"/>
    </location>
</feature>
<dbReference type="GO" id="GO:0008017">
    <property type="term" value="F:microtubule binding"/>
    <property type="evidence" value="ECO:0007669"/>
    <property type="project" value="TreeGrafter"/>
</dbReference>
<dbReference type="PANTHER" id="PTHR11566">
    <property type="entry name" value="DYNAMIN"/>
    <property type="match status" value="1"/>
</dbReference>
<dbReference type="PANTHER" id="PTHR11566:SF131">
    <property type="entry name" value="GTPASE, PUTATIVE (AFU_ORTHOLOGUE AFUA_6G07630)-RELATED"/>
    <property type="match status" value="1"/>
</dbReference>
<dbReference type="PRINTS" id="PR00195">
    <property type="entry name" value="DYNAMIN"/>
</dbReference>
<evidence type="ECO:0000256" key="2">
    <source>
        <dbReference type="ARBA" id="ARBA00023134"/>
    </source>
</evidence>
<dbReference type="Proteomes" id="UP001303373">
    <property type="component" value="Chromosome 2"/>
</dbReference>
<dbReference type="GO" id="GO:0003924">
    <property type="term" value="F:GTPase activity"/>
    <property type="evidence" value="ECO:0007669"/>
    <property type="project" value="InterPro"/>
</dbReference>
<keyword evidence="1" id="KW-0547">Nucleotide-binding</keyword>
<feature type="compositionally biased region" description="Acidic residues" evidence="3">
    <location>
        <begin position="539"/>
        <end position="548"/>
    </location>
</feature>
<dbReference type="GO" id="GO:0005737">
    <property type="term" value="C:cytoplasm"/>
    <property type="evidence" value="ECO:0007669"/>
    <property type="project" value="TreeGrafter"/>
</dbReference>
<dbReference type="InterPro" id="IPR020850">
    <property type="entry name" value="GED_dom"/>
</dbReference>
<proteinExistence type="predicted"/>
<dbReference type="Gene3D" id="3.40.50.300">
    <property type="entry name" value="P-loop containing nucleotide triphosphate hydrolases"/>
    <property type="match status" value="1"/>
</dbReference>
<sequence length="857" mass="96164">MAPKTVIKPEPHGDLQFDRGYATSSESTSEFTPTPVYPHLPVSSGETVLEDITMSGVNATDTDYAHGASSGGHVRHAISHTSDSTTTGTLQEPLAADEAMHALSQDSHLLIKKIQKLSTLGIDNTLSSLPKFVVVGDQSAGKSSIIEATCDIKLPRGPGTCTRCPFRITVTSSGSVNDDWTCIVSLQQKYSYVPGSRTSRYDNWSANQDIQLFQFGRIISDKSKLEDVLRRAQLAILNPGIDSQVFASPQFSIKGKESNQVEFSPNFITLEIRGFDLPELSFFDLPGVINVHKDANSQHLVEFVKELTREYLSDEKALILLAVAAEQDINNSTTFSLVMQCNALARCMGVLTKPDLLSNQQFETVREMLACEQFEIGGGWHLTKQLSQKELDSTVVITNKDARHREKSFFSQHPWSTELAKYQSRFGIINLQKTLSKELTEHIRRELPQISRRVQDRLEKVQKKLSEFAEKPQHASYRVMDEISTICQAVTRLIDGEDQSGQFSLEYRGLLKAARANFAAAAPQVVFVTPGYTKPSISIEEDDEDDEPIQTPKSRKGNAGQQMRTPQASIVTPTRPRKVPQSSKSTFKPSQTIFRLNEVNEALDQGSNSMLPGAINPKIRDAFIKKSVQGWNEITCHLMEGIETLMLSMLNSVIEQVLSSYSKTMLFTLMNKHVQKLAETLIADQKEKVAHLVKCEQHRPITYADIGPERELKREELRKKRLFERVNEYCETMEAKGAIKVPKFAERKSKMEEIGARIPPDEYTLALHALEIVPVYYNRAAASLIDTIAKLLEFGLRNALKTTMAETLRQELRVMDEDYCIQLLAEHPEREAERSRLLAEKDKLEIALDELKSLQKS</sequence>
<dbReference type="GO" id="GO:0005886">
    <property type="term" value="C:plasma membrane"/>
    <property type="evidence" value="ECO:0007669"/>
    <property type="project" value="TreeGrafter"/>
</dbReference>
<evidence type="ECO:0000256" key="3">
    <source>
        <dbReference type="SAM" id="MobiDB-lite"/>
    </source>
</evidence>
<dbReference type="InterPro" id="IPR022812">
    <property type="entry name" value="Dynamin"/>
</dbReference>
<feature type="domain" description="GED" evidence="4">
    <location>
        <begin position="766"/>
        <end position="857"/>
    </location>
</feature>
<dbReference type="InterPro" id="IPR027417">
    <property type="entry name" value="P-loop_NTPase"/>
</dbReference>
<evidence type="ECO:0000313" key="6">
    <source>
        <dbReference type="EMBL" id="WPG98390.1"/>
    </source>
</evidence>
<evidence type="ECO:0000256" key="1">
    <source>
        <dbReference type="ARBA" id="ARBA00022741"/>
    </source>
</evidence>
<keyword evidence="2" id="KW-0342">GTP-binding</keyword>
<dbReference type="SMART" id="SM00053">
    <property type="entry name" value="DYNc"/>
    <property type="match status" value="1"/>
</dbReference>
<dbReference type="SUPFAM" id="SSF52540">
    <property type="entry name" value="P-loop containing nucleoside triphosphate hydrolases"/>
    <property type="match status" value="1"/>
</dbReference>
<dbReference type="Pfam" id="PF00350">
    <property type="entry name" value="Dynamin_N"/>
    <property type="match status" value="1"/>
</dbReference>
<dbReference type="PROSITE" id="PS51388">
    <property type="entry name" value="GED"/>
    <property type="match status" value="1"/>
</dbReference>
<feature type="region of interest" description="Disordered" evidence="3">
    <location>
        <begin position="536"/>
        <end position="587"/>
    </location>
</feature>
<protein>
    <submittedName>
        <fullName evidence="6">P-loop containing nucleoside triphosphate hydrolase protein</fullName>
    </submittedName>
</protein>
<dbReference type="GO" id="GO:0031623">
    <property type="term" value="P:receptor internalization"/>
    <property type="evidence" value="ECO:0007669"/>
    <property type="project" value="TreeGrafter"/>
</dbReference>
<dbReference type="Pfam" id="PF01031">
    <property type="entry name" value="Dynamin_M"/>
    <property type="match status" value="1"/>
</dbReference>
<organism evidence="6 7">
    <name type="scientific">Acrodontium crateriforme</name>
    <dbReference type="NCBI Taxonomy" id="150365"/>
    <lineage>
        <taxon>Eukaryota</taxon>
        <taxon>Fungi</taxon>
        <taxon>Dikarya</taxon>
        <taxon>Ascomycota</taxon>
        <taxon>Pezizomycotina</taxon>
        <taxon>Dothideomycetes</taxon>
        <taxon>Dothideomycetidae</taxon>
        <taxon>Mycosphaerellales</taxon>
        <taxon>Teratosphaeriaceae</taxon>
        <taxon>Acrodontium</taxon>
    </lineage>
</organism>
<keyword evidence="7" id="KW-1185">Reference proteome</keyword>
<feature type="region of interest" description="Disordered" evidence="3">
    <location>
        <begin position="63"/>
        <end position="88"/>
    </location>
</feature>
<dbReference type="AlphaFoldDB" id="A0AAQ3M200"/>
<dbReference type="InterPro" id="IPR001401">
    <property type="entry name" value="Dynamin_GTPase"/>
</dbReference>
<feature type="compositionally biased region" description="Polar residues" evidence="3">
    <location>
        <begin position="79"/>
        <end position="88"/>
    </location>
</feature>
<dbReference type="PROSITE" id="PS51718">
    <property type="entry name" value="G_DYNAMIN_2"/>
    <property type="match status" value="1"/>
</dbReference>
<gene>
    <name evidence="6" type="ORF">R9X50_00118000</name>
</gene>
<feature type="compositionally biased region" description="Low complexity" evidence="3">
    <location>
        <begin position="23"/>
        <end position="34"/>
    </location>
</feature>
<name>A0AAQ3M200_9PEZI</name>
<dbReference type="InterPro" id="IPR030381">
    <property type="entry name" value="G_DYNAMIN_dom"/>
</dbReference>
<dbReference type="CDD" id="cd08771">
    <property type="entry name" value="DLP_1"/>
    <property type="match status" value="1"/>
</dbReference>
<dbReference type="GO" id="GO:0005525">
    <property type="term" value="F:GTP binding"/>
    <property type="evidence" value="ECO:0007669"/>
    <property type="project" value="InterPro"/>
</dbReference>
<evidence type="ECO:0000313" key="7">
    <source>
        <dbReference type="Proteomes" id="UP001303373"/>
    </source>
</evidence>
<feature type="domain" description="Dynamin-type G" evidence="5">
    <location>
        <begin position="126"/>
        <end position="448"/>
    </location>
</feature>